<feature type="transmembrane region" description="Helical" evidence="1">
    <location>
        <begin position="789"/>
        <end position="810"/>
    </location>
</feature>
<dbReference type="EMBL" id="JADIMG010000084">
    <property type="protein sequence ID" value="MBO8460439.1"/>
    <property type="molecule type" value="Genomic_DNA"/>
</dbReference>
<feature type="transmembrane region" description="Helical" evidence="1">
    <location>
        <begin position="349"/>
        <end position="368"/>
    </location>
</feature>
<reference evidence="2" key="1">
    <citation type="submission" date="2020-10" db="EMBL/GenBank/DDBJ databases">
        <authorList>
            <person name="Gilroy R."/>
        </authorList>
    </citation>
    <scope>NUCLEOTIDE SEQUENCE</scope>
    <source>
        <strain evidence="2">G3-3990</strain>
    </source>
</reference>
<feature type="transmembrane region" description="Helical" evidence="1">
    <location>
        <begin position="504"/>
        <end position="522"/>
    </location>
</feature>
<keyword evidence="1" id="KW-1133">Transmembrane helix</keyword>
<protein>
    <recommendedName>
        <fullName evidence="4">Membrane protein YfhO</fullName>
    </recommendedName>
</protein>
<gene>
    <name evidence="2" type="ORF">IAA73_08925</name>
</gene>
<feature type="transmembrane region" description="Helical" evidence="1">
    <location>
        <begin position="12"/>
        <end position="29"/>
    </location>
</feature>
<reference evidence="2" key="2">
    <citation type="journal article" date="2021" name="PeerJ">
        <title>Extensive microbial diversity within the chicken gut microbiome revealed by metagenomics and culture.</title>
        <authorList>
            <person name="Gilroy R."/>
            <person name="Ravi A."/>
            <person name="Getino M."/>
            <person name="Pursley I."/>
            <person name="Horton D.L."/>
            <person name="Alikhan N.F."/>
            <person name="Baker D."/>
            <person name="Gharbi K."/>
            <person name="Hall N."/>
            <person name="Watson M."/>
            <person name="Adriaenssens E.M."/>
            <person name="Foster-Nyarko E."/>
            <person name="Jarju S."/>
            <person name="Secka A."/>
            <person name="Antonio M."/>
            <person name="Oren A."/>
            <person name="Chaudhuri R.R."/>
            <person name="La Ragione R."/>
            <person name="Hildebrand F."/>
            <person name="Pallen M.J."/>
        </authorList>
    </citation>
    <scope>NUCLEOTIDE SEQUENCE</scope>
    <source>
        <strain evidence="2">G3-3990</strain>
    </source>
</reference>
<evidence type="ECO:0000313" key="3">
    <source>
        <dbReference type="Proteomes" id="UP000823641"/>
    </source>
</evidence>
<dbReference type="Proteomes" id="UP000823641">
    <property type="component" value="Unassembled WGS sequence"/>
</dbReference>
<feature type="transmembrane region" description="Helical" evidence="1">
    <location>
        <begin position="447"/>
        <end position="470"/>
    </location>
</feature>
<evidence type="ECO:0000313" key="2">
    <source>
        <dbReference type="EMBL" id="MBO8460439.1"/>
    </source>
</evidence>
<dbReference type="PANTHER" id="PTHR38454">
    <property type="entry name" value="INTEGRAL MEMBRANE PROTEIN-RELATED"/>
    <property type="match status" value="1"/>
</dbReference>
<dbReference type="PANTHER" id="PTHR38454:SF1">
    <property type="entry name" value="INTEGRAL MEMBRANE PROTEIN"/>
    <property type="match status" value="1"/>
</dbReference>
<dbReference type="AlphaFoldDB" id="A0A9D9HUB0"/>
<feature type="transmembrane region" description="Helical" evidence="1">
    <location>
        <begin position="226"/>
        <end position="247"/>
    </location>
</feature>
<feature type="transmembrane region" description="Helical" evidence="1">
    <location>
        <begin position="127"/>
        <end position="148"/>
    </location>
</feature>
<dbReference type="InterPro" id="IPR018580">
    <property type="entry name" value="Uncharacterised_YfhO"/>
</dbReference>
<comment type="caution">
    <text evidence="2">The sequence shown here is derived from an EMBL/GenBank/DDBJ whole genome shotgun (WGS) entry which is preliminary data.</text>
</comment>
<name>A0A9D9HUB0_9BACT</name>
<feature type="transmembrane region" description="Helical" evidence="1">
    <location>
        <begin position="375"/>
        <end position="393"/>
    </location>
</feature>
<sequence length="816" mass="92631">MKNLNFKKEILPNLLILVAFIVAAIIYCYPELEGKKIVATDSLQPRAAVEDGIRYHEETGDYTWWNSSMFSGMPNYQIGGGGGMLSSKILYPFIWFFRLGHRYVIPILIFYFIAFFVLMRTFKIDKWISLAGAFATAFSSYFFIVIAASHNGKCSTIAWTTLVIVGFILVFRKQYGWGALFIMFFMAMGFTVHPQMAYYLCMLMGVLYCAELYVHIKEKRYKDLLIGTGIFAGAFLVGLGLNGASVFSNQEYVKETMRGGHSELVKETDSQNNTGNGLDLDYATQWSYGIDETLTFLVPNLMGGANGYPLDNDSKLYTELVRNGVPRSSAQAFCSAAPTYWGDQPFTAGPVYIGAIVCFLFVLSLFLLKGPYKWALLVATIFSILLSWGYHFMPLTEFFYNYFPLYNKFRTVSSILIVAEITIPLMAFWGLKTITEGTLSKEKVVRAIYYSAGITGGICLLLALFSGAFFSFTSRHDANFISQIPDFAYDAIIAQRQSMLVADAWRSLFFVVVGAALTWLYAQGKLKTMYFGLLLAAFVLIDMWPVDKRYFNADHFEYAKKREQFFEKLPYEEYILQDTDPNFRVINLTVNPFNESRTSYYLHSVGGYSAAKLRRYQDLIDEHLSKMHMPVYNMLNTKYFIVKDNAGNVVPQLNPDAMGNAWFVNDVKVVDNANKESDALMQIDLHTTAVTDKSFAPFVEGWKPSMDSLASIRLTSCTPKELFYKTTANEEQIAVFSEIYYPYGWKAFIDGEPVEHFRVNYMLRALRIPAGEHEVHFIFDPDSIKKGDLLASICIAIMFLTAIAAVIFSIRKCRKN</sequence>
<evidence type="ECO:0008006" key="4">
    <source>
        <dbReference type="Google" id="ProtNLM"/>
    </source>
</evidence>
<accession>A0A9D9HUB0</accession>
<keyword evidence="1" id="KW-0472">Membrane</keyword>
<keyword evidence="1" id="KW-0812">Transmembrane</keyword>
<feature type="transmembrane region" description="Helical" evidence="1">
    <location>
        <begin position="529"/>
        <end position="546"/>
    </location>
</feature>
<feature type="transmembrane region" description="Helical" evidence="1">
    <location>
        <begin position="413"/>
        <end position="435"/>
    </location>
</feature>
<proteinExistence type="predicted"/>
<organism evidence="2 3">
    <name type="scientific">Candidatus Gallipaludibacter merdavium</name>
    <dbReference type="NCBI Taxonomy" id="2840839"/>
    <lineage>
        <taxon>Bacteria</taxon>
        <taxon>Pseudomonadati</taxon>
        <taxon>Bacteroidota</taxon>
        <taxon>Bacteroidia</taxon>
        <taxon>Bacteroidales</taxon>
        <taxon>Candidatus Gallipaludibacter</taxon>
    </lineage>
</organism>
<feature type="transmembrane region" description="Helical" evidence="1">
    <location>
        <begin position="103"/>
        <end position="120"/>
    </location>
</feature>
<feature type="transmembrane region" description="Helical" evidence="1">
    <location>
        <begin position="197"/>
        <end position="214"/>
    </location>
</feature>
<evidence type="ECO:0000256" key="1">
    <source>
        <dbReference type="SAM" id="Phobius"/>
    </source>
</evidence>